<dbReference type="InterPro" id="IPR050833">
    <property type="entry name" value="Poly_Biosynth_Transport"/>
</dbReference>
<dbReference type="PANTHER" id="PTHR30250">
    <property type="entry name" value="PST FAMILY PREDICTED COLANIC ACID TRANSPORTER"/>
    <property type="match status" value="1"/>
</dbReference>
<comment type="caution">
    <text evidence="7">The sequence shown here is derived from an EMBL/GenBank/DDBJ whole genome shotgun (WGS) entry which is preliminary data.</text>
</comment>
<evidence type="ECO:0000313" key="7">
    <source>
        <dbReference type="EMBL" id="TXS90852.1"/>
    </source>
</evidence>
<evidence type="ECO:0000256" key="5">
    <source>
        <dbReference type="ARBA" id="ARBA00023136"/>
    </source>
</evidence>
<sequence length="437" mass="46753">MNQSYRYSAVLSTAVRASSLCVSTLVAIFLARIMGPENYGKYTFYISVILSLAIASQFGLHRLGVRVVAENVQRGEYSMINGYFLFALVIGVFLSLGTSSIFFIFDYSYSLIDRANLYGYLTVLFTVTAVVLTAILDAVIQGSRKVILGQVSVALIRPLVLISVAVFLAWPPNLVQLSSADAILAFLCAAFVSLCFSLTVTLTIILKNIFTNSSFIADTSRWVGACIPLAFTSVLAQINSVADVFSLSIFQTDEAVGIYRSAFQIANLIVIVQQALAIMAGPHIARLYAASSLLELENLVRFCTKIAAAAGLIVTLGTLLAGRSLVVLIFGDAYSDAALPLFILSIGFLGSSVFGVVGVVLNMTGNERKVAFAMTVSALANVVLNLALVPAFGVVGAAVATTVSLLLWNSLMWISVRTTLDIESVPLLGSRQLRLSE</sequence>
<evidence type="ECO:0000256" key="3">
    <source>
        <dbReference type="ARBA" id="ARBA00022692"/>
    </source>
</evidence>
<keyword evidence="5 6" id="KW-0472">Membrane</keyword>
<keyword evidence="8" id="KW-1185">Reference proteome</keyword>
<name>A0A5C8ZTF5_9GAMM</name>
<dbReference type="Proteomes" id="UP000321039">
    <property type="component" value="Unassembled WGS sequence"/>
</dbReference>
<evidence type="ECO:0000256" key="6">
    <source>
        <dbReference type="SAM" id="Phobius"/>
    </source>
</evidence>
<keyword evidence="3 6" id="KW-0812">Transmembrane</keyword>
<dbReference type="EMBL" id="VRZA01000007">
    <property type="protein sequence ID" value="TXS90852.1"/>
    <property type="molecule type" value="Genomic_DNA"/>
</dbReference>
<feature type="transmembrane region" description="Helical" evidence="6">
    <location>
        <begin position="182"/>
        <end position="210"/>
    </location>
</feature>
<accession>A0A5C8ZTF5</accession>
<proteinExistence type="predicted"/>
<keyword evidence="2" id="KW-1003">Cell membrane</keyword>
<comment type="subcellular location">
    <subcellularLocation>
        <location evidence="1">Cell membrane</location>
        <topology evidence="1">Multi-pass membrane protein</topology>
    </subcellularLocation>
</comment>
<evidence type="ECO:0000256" key="2">
    <source>
        <dbReference type="ARBA" id="ARBA00022475"/>
    </source>
</evidence>
<feature type="transmembrane region" description="Helical" evidence="6">
    <location>
        <begin position="147"/>
        <end position="170"/>
    </location>
</feature>
<feature type="transmembrane region" description="Helical" evidence="6">
    <location>
        <begin position="7"/>
        <end position="30"/>
    </location>
</feature>
<feature type="transmembrane region" description="Helical" evidence="6">
    <location>
        <begin position="337"/>
        <end position="363"/>
    </location>
</feature>
<protein>
    <submittedName>
        <fullName evidence="7">Oligosaccharide flippase family protein</fullName>
    </submittedName>
</protein>
<feature type="transmembrane region" description="Helical" evidence="6">
    <location>
        <begin position="117"/>
        <end position="140"/>
    </location>
</feature>
<evidence type="ECO:0000256" key="4">
    <source>
        <dbReference type="ARBA" id="ARBA00022989"/>
    </source>
</evidence>
<feature type="transmembrane region" description="Helical" evidence="6">
    <location>
        <begin position="42"/>
        <end position="61"/>
    </location>
</feature>
<dbReference type="PANTHER" id="PTHR30250:SF11">
    <property type="entry name" value="O-ANTIGEN TRANSPORTER-RELATED"/>
    <property type="match status" value="1"/>
</dbReference>
<evidence type="ECO:0000313" key="8">
    <source>
        <dbReference type="Proteomes" id="UP000321039"/>
    </source>
</evidence>
<keyword evidence="4 6" id="KW-1133">Transmembrane helix</keyword>
<dbReference type="AlphaFoldDB" id="A0A5C8ZTF5"/>
<gene>
    <name evidence="7" type="ORF">FV139_17945</name>
</gene>
<feature type="transmembrane region" description="Helical" evidence="6">
    <location>
        <begin position="82"/>
        <end position="105"/>
    </location>
</feature>
<dbReference type="InterPro" id="IPR002797">
    <property type="entry name" value="Polysacc_synth"/>
</dbReference>
<dbReference type="Pfam" id="PF01943">
    <property type="entry name" value="Polysacc_synt"/>
    <property type="match status" value="1"/>
</dbReference>
<reference evidence="7 8" key="1">
    <citation type="submission" date="2019-08" db="EMBL/GenBank/DDBJ databases">
        <title>Parahaliea maris sp. nov., isolated from the surface seawater.</title>
        <authorList>
            <person name="Liu Y."/>
        </authorList>
    </citation>
    <scope>NUCLEOTIDE SEQUENCE [LARGE SCALE GENOMIC DNA]</scope>
    <source>
        <strain evidence="7 8">HSLHS9</strain>
    </source>
</reference>
<evidence type="ECO:0000256" key="1">
    <source>
        <dbReference type="ARBA" id="ARBA00004651"/>
    </source>
</evidence>
<dbReference type="GO" id="GO:0005886">
    <property type="term" value="C:plasma membrane"/>
    <property type="evidence" value="ECO:0007669"/>
    <property type="project" value="UniProtKB-SubCell"/>
</dbReference>
<feature type="transmembrane region" description="Helical" evidence="6">
    <location>
        <begin position="306"/>
        <end position="331"/>
    </location>
</feature>
<organism evidence="7 8">
    <name type="scientific">Parahaliea maris</name>
    <dbReference type="NCBI Taxonomy" id="2716870"/>
    <lineage>
        <taxon>Bacteria</taxon>
        <taxon>Pseudomonadati</taxon>
        <taxon>Pseudomonadota</taxon>
        <taxon>Gammaproteobacteria</taxon>
        <taxon>Cellvibrionales</taxon>
        <taxon>Halieaceae</taxon>
        <taxon>Parahaliea</taxon>
    </lineage>
</organism>